<evidence type="ECO:0000313" key="3">
    <source>
        <dbReference type="Proteomes" id="UP000282125"/>
    </source>
</evidence>
<dbReference type="AlphaFoldDB" id="A0A3P3DUS9"/>
<evidence type="ECO:0000313" key="2">
    <source>
        <dbReference type="EMBL" id="RRH77911.1"/>
    </source>
</evidence>
<dbReference type="OrthoDB" id="6293260at2"/>
<dbReference type="PANTHER" id="PTHR43792:SF1">
    <property type="entry name" value="N-ACETYLTRANSFERASE DOMAIN-CONTAINING PROTEIN"/>
    <property type="match status" value="1"/>
</dbReference>
<reference evidence="2 3" key="1">
    <citation type="submission" date="2018-11" db="EMBL/GenBank/DDBJ databases">
        <title>Gemmobacter sp. nov., YIM 102744-1 draft genome.</title>
        <authorList>
            <person name="Li G."/>
            <person name="Jiang Y."/>
        </authorList>
    </citation>
    <scope>NUCLEOTIDE SEQUENCE [LARGE SCALE GENOMIC DNA]</scope>
    <source>
        <strain evidence="2 3">YIM 102744-1</strain>
    </source>
</reference>
<dbReference type="PANTHER" id="PTHR43792">
    <property type="entry name" value="GNAT FAMILY, PUTATIVE (AFU_ORTHOLOGUE AFUA_3G00765)-RELATED-RELATED"/>
    <property type="match status" value="1"/>
</dbReference>
<dbReference type="Gene3D" id="3.40.630.30">
    <property type="match status" value="1"/>
</dbReference>
<protein>
    <submittedName>
        <fullName evidence="2">N-acetyltransferase</fullName>
    </submittedName>
</protein>
<proteinExistence type="predicted"/>
<evidence type="ECO:0000259" key="1">
    <source>
        <dbReference type="PROSITE" id="PS51186"/>
    </source>
</evidence>
<comment type="caution">
    <text evidence="2">The sequence shown here is derived from an EMBL/GenBank/DDBJ whole genome shotgun (WGS) entry which is preliminary data.</text>
</comment>
<dbReference type="Pfam" id="PF13302">
    <property type="entry name" value="Acetyltransf_3"/>
    <property type="match status" value="1"/>
</dbReference>
<dbReference type="Proteomes" id="UP000282125">
    <property type="component" value="Unassembled WGS sequence"/>
</dbReference>
<organism evidence="2 3">
    <name type="scientific">Falsigemmobacter faecalis</name>
    <dbReference type="NCBI Taxonomy" id="2488730"/>
    <lineage>
        <taxon>Bacteria</taxon>
        <taxon>Pseudomonadati</taxon>
        <taxon>Pseudomonadota</taxon>
        <taxon>Alphaproteobacteria</taxon>
        <taxon>Rhodobacterales</taxon>
        <taxon>Paracoccaceae</taxon>
        <taxon>Falsigemmobacter</taxon>
    </lineage>
</organism>
<accession>A0A3P3DUS9</accession>
<dbReference type="InterPro" id="IPR016181">
    <property type="entry name" value="Acyl_CoA_acyltransferase"/>
</dbReference>
<feature type="domain" description="N-acetyltransferase" evidence="1">
    <location>
        <begin position="15"/>
        <end position="172"/>
    </location>
</feature>
<sequence length="183" mass="19668">MITLANTPVLETERLILRAPQADDFAPYVAFMAGDRGGFVGGPLAADLAWRGFGHIIGHWVMRGYGFFVITDKASGRAIGTVGPWCPEGWPEPEIGWTLWDPAFEGKGIAREAAEAARAFVYGQLGWSTAISLIAPDNAPSAALARRMGARPDGQFELRGTVVDIWRHPSADQLADGSPEAYA</sequence>
<dbReference type="GO" id="GO:0016747">
    <property type="term" value="F:acyltransferase activity, transferring groups other than amino-acyl groups"/>
    <property type="evidence" value="ECO:0007669"/>
    <property type="project" value="InterPro"/>
</dbReference>
<dbReference type="InterPro" id="IPR000182">
    <property type="entry name" value="GNAT_dom"/>
</dbReference>
<gene>
    <name evidence="2" type="ORF">EG244_02490</name>
</gene>
<keyword evidence="2" id="KW-0808">Transferase</keyword>
<name>A0A3P3DUS9_9RHOB</name>
<dbReference type="SUPFAM" id="SSF55729">
    <property type="entry name" value="Acyl-CoA N-acyltransferases (Nat)"/>
    <property type="match status" value="1"/>
</dbReference>
<dbReference type="RefSeq" id="WP_124963438.1">
    <property type="nucleotide sequence ID" value="NZ_RRAZ01000003.1"/>
</dbReference>
<dbReference type="InterPro" id="IPR051531">
    <property type="entry name" value="N-acetyltransferase"/>
</dbReference>
<keyword evidence="3" id="KW-1185">Reference proteome</keyword>
<dbReference type="PROSITE" id="PS51186">
    <property type="entry name" value="GNAT"/>
    <property type="match status" value="1"/>
</dbReference>
<dbReference type="EMBL" id="RRAZ01000003">
    <property type="protein sequence ID" value="RRH77911.1"/>
    <property type="molecule type" value="Genomic_DNA"/>
</dbReference>